<evidence type="ECO:0000259" key="1">
    <source>
        <dbReference type="Pfam" id="PF01814"/>
    </source>
</evidence>
<dbReference type="Gene3D" id="1.20.120.520">
    <property type="entry name" value="nmb1532 protein domain like"/>
    <property type="match status" value="1"/>
</dbReference>
<name>A0A7L4YJZ0_9ACTN</name>
<evidence type="ECO:0000313" key="3">
    <source>
        <dbReference type="Proteomes" id="UP000463857"/>
    </source>
</evidence>
<organism evidence="2 3">
    <name type="scientific">Epidermidibacterium keratini</name>
    <dbReference type="NCBI Taxonomy" id="1891644"/>
    <lineage>
        <taxon>Bacteria</taxon>
        <taxon>Bacillati</taxon>
        <taxon>Actinomycetota</taxon>
        <taxon>Actinomycetes</taxon>
        <taxon>Sporichthyales</taxon>
        <taxon>Sporichthyaceae</taxon>
        <taxon>Epidermidibacterium</taxon>
    </lineage>
</organism>
<proteinExistence type="predicted"/>
<dbReference type="InterPro" id="IPR012312">
    <property type="entry name" value="Hemerythrin-like"/>
</dbReference>
<protein>
    <submittedName>
        <fullName evidence="2">Hemerythrin domain-containing protein</fullName>
    </submittedName>
</protein>
<sequence length="157" mass="17251">MTEGEKTRLIAWSRELRAVHERLREALRLTRSALDEGAAAQSASADLLLYCKGFCVALTGHHEAEDRTLFPAISAEHPELAPTIRRLEQDHSMIGYLLGNLQAAVDRTAPRAELERHLEGVAAIMESHFGYEERALSDVLAALQLEVEPSDALGPLG</sequence>
<keyword evidence="3" id="KW-1185">Reference proteome</keyword>
<dbReference type="Proteomes" id="UP000463857">
    <property type="component" value="Chromosome"/>
</dbReference>
<evidence type="ECO:0000313" key="2">
    <source>
        <dbReference type="EMBL" id="QHB99429.1"/>
    </source>
</evidence>
<dbReference type="KEGG" id="eke:EK0264_03450"/>
<gene>
    <name evidence="2" type="ORF">EK0264_03450</name>
</gene>
<dbReference type="Pfam" id="PF01814">
    <property type="entry name" value="Hemerythrin"/>
    <property type="match status" value="1"/>
</dbReference>
<feature type="domain" description="Hemerythrin-like" evidence="1">
    <location>
        <begin position="15"/>
        <end position="136"/>
    </location>
</feature>
<accession>A0A7L4YJZ0</accession>
<dbReference type="EMBL" id="CP047156">
    <property type="protein sequence ID" value="QHB99429.1"/>
    <property type="molecule type" value="Genomic_DNA"/>
</dbReference>
<reference evidence="2 3" key="1">
    <citation type="journal article" date="2018" name="Int. J. Syst. Evol. Microbiol.">
        <title>Epidermidibacterium keratini gen. nov., sp. nov., a member of the family Sporichthyaceae, isolated from keratin epidermis.</title>
        <authorList>
            <person name="Lee D.G."/>
            <person name="Trujillo M.E."/>
            <person name="Kang S."/>
            <person name="Nam J.J."/>
            <person name="Kim Y.J."/>
        </authorList>
    </citation>
    <scope>NUCLEOTIDE SEQUENCE [LARGE SCALE GENOMIC DNA]</scope>
    <source>
        <strain evidence="2 3">EPI-7</strain>
    </source>
</reference>
<dbReference type="AlphaFoldDB" id="A0A7L4YJZ0"/>
<dbReference type="RefSeq" id="WP_159542935.1">
    <property type="nucleotide sequence ID" value="NZ_CP047156.1"/>
</dbReference>
<dbReference type="InParanoid" id="A0A7L4YJZ0"/>
<dbReference type="OrthoDB" id="8225825at2"/>